<gene>
    <name evidence="1" type="ORF">QVD17_28787</name>
</gene>
<dbReference type="AlphaFoldDB" id="A0AAD8NSH7"/>
<protein>
    <submittedName>
        <fullName evidence="1">Uncharacterized protein</fullName>
    </submittedName>
</protein>
<comment type="caution">
    <text evidence="1">The sequence shown here is derived from an EMBL/GenBank/DDBJ whole genome shotgun (WGS) entry which is preliminary data.</text>
</comment>
<accession>A0AAD8NSH7</accession>
<dbReference type="EMBL" id="JAUHHV010000007">
    <property type="protein sequence ID" value="KAK1419584.1"/>
    <property type="molecule type" value="Genomic_DNA"/>
</dbReference>
<organism evidence="1 2">
    <name type="scientific">Tagetes erecta</name>
    <name type="common">African marigold</name>
    <dbReference type="NCBI Taxonomy" id="13708"/>
    <lineage>
        <taxon>Eukaryota</taxon>
        <taxon>Viridiplantae</taxon>
        <taxon>Streptophyta</taxon>
        <taxon>Embryophyta</taxon>
        <taxon>Tracheophyta</taxon>
        <taxon>Spermatophyta</taxon>
        <taxon>Magnoliopsida</taxon>
        <taxon>eudicotyledons</taxon>
        <taxon>Gunneridae</taxon>
        <taxon>Pentapetalae</taxon>
        <taxon>asterids</taxon>
        <taxon>campanulids</taxon>
        <taxon>Asterales</taxon>
        <taxon>Asteraceae</taxon>
        <taxon>Asteroideae</taxon>
        <taxon>Heliantheae alliance</taxon>
        <taxon>Tageteae</taxon>
        <taxon>Tagetes</taxon>
    </lineage>
</organism>
<evidence type="ECO:0000313" key="2">
    <source>
        <dbReference type="Proteomes" id="UP001229421"/>
    </source>
</evidence>
<reference evidence="1" key="1">
    <citation type="journal article" date="2023" name="bioRxiv">
        <title>Improved chromosome-level genome assembly for marigold (Tagetes erecta).</title>
        <authorList>
            <person name="Jiang F."/>
            <person name="Yuan L."/>
            <person name="Wang S."/>
            <person name="Wang H."/>
            <person name="Xu D."/>
            <person name="Wang A."/>
            <person name="Fan W."/>
        </authorList>
    </citation>
    <scope>NUCLEOTIDE SEQUENCE</scope>
    <source>
        <strain evidence="1">WSJ</strain>
        <tissue evidence="1">Leaf</tissue>
    </source>
</reference>
<proteinExistence type="predicted"/>
<keyword evidence="2" id="KW-1185">Reference proteome</keyword>
<dbReference type="Proteomes" id="UP001229421">
    <property type="component" value="Unassembled WGS sequence"/>
</dbReference>
<name>A0AAD8NSH7_TARER</name>
<evidence type="ECO:0000313" key="1">
    <source>
        <dbReference type="EMBL" id="KAK1419584.1"/>
    </source>
</evidence>
<sequence length="107" mass="12426">MDTSKYGIKNGSTHDKLVEFILKATLWIIWKTRNEKIFKSIAPSLNKTMEDIKIISFQWAKPTSNVLYPFDRATTSKEGLHSPLNEVKKVREMERDKVAEVLLDLME</sequence>